<feature type="transmembrane region" description="Helical" evidence="1">
    <location>
        <begin position="6"/>
        <end position="23"/>
    </location>
</feature>
<reference evidence="2 3" key="1">
    <citation type="submission" date="2021-01" db="EMBL/GenBank/DDBJ databases">
        <title>Genomic Encyclopedia of Type Strains, Phase IV (KMG-IV): sequencing the most valuable type-strain genomes for metagenomic binning, comparative biology and taxonomic classification.</title>
        <authorList>
            <person name="Goeker M."/>
        </authorList>
    </citation>
    <scope>NUCLEOTIDE SEQUENCE [LARGE SCALE GENOMIC DNA]</scope>
    <source>
        <strain evidence="2 3">DSM 25879</strain>
    </source>
</reference>
<dbReference type="EMBL" id="JAFBED010000006">
    <property type="protein sequence ID" value="MBM7621099.1"/>
    <property type="molecule type" value="Genomic_DNA"/>
</dbReference>
<evidence type="ECO:0000256" key="1">
    <source>
        <dbReference type="SAM" id="Phobius"/>
    </source>
</evidence>
<keyword evidence="1" id="KW-1133">Transmembrane helix</keyword>
<organism evidence="2 3">
    <name type="scientific">Sutcliffiella tianshenii</name>
    <dbReference type="NCBI Taxonomy" id="1463404"/>
    <lineage>
        <taxon>Bacteria</taxon>
        <taxon>Bacillati</taxon>
        <taxon>Bacillota</taxon>
        <taxon>Bacilli</taxon>
        <taxon>Bacillales</taxon>
        <taxon>Bacillaceae</taxon>
        <taxon>Sutcliffiella</taxon>
    </lineage>
</organism>
<keyword evidence="1" id="KW-0472">Membrane</keyword>
<comment type="caution">
    <text evidence="2">The sequence shown here is derived from an EMBL/GenBank/DDBJ whole genome shotgun (WGS) entry which is preliminary data.</text>
</comment>
<protein>
    <submittedName>
        <fullName evidence="2">Uncharacterized protein</fullName>
    </submittedName>
</protein>
<sequence length="145" mass="16901">MSIKKWSVLAFIILITIGTFVFYQQTHLSIWGFNLANKDIKEVIVSTDNHSYKITDKKLVMEIAEDVSKMEKHSKVESFNYPPQQKPKRYQELLIRTNDKVIYGGSFWVMENTVMFESSGYYWSLDYNKISDILDASLKNAAKLN</sequence>
<dbReference type="Proteomes" id="UP000737402">
    <property type="component" value="Unassembled WGS sequence"/>
</dbReference>
<keyword evidence="1" id="KW-0812">Transmembrane</keyword>
<name>A0ABS2P2I7_9BACI</name>
<gene>
    <name evidence="2" type="ORF">JOC95_002972</name>
</gene>
<evidence type="ECO:0000313" key="3">
    <source>
        <dbReference type="Proteomes" id="UP000737402"/>
    </source>
</evidence>
<evidence type="ECO:0000313" key="2">
    <source>
        <dbReference type="EMBL" id="MBM7621099.1"/>
    </source>
</evidence>
<keyword evidence="3" id="KW-1185">Reference proteome</keyword>
<accession>A0ABS2P2I7</accession>
<dbReference type="RefSeq" id="WP_204417717.1">
    <property type="nucleotide sequence ID" value="NZ_JAFBED010000006.1"/>
</dbReference>
<proteinExistence type="predicted"/>